<dbReference type="Proteomes" id="UP000758168">
    <property type="component" value="Unassembled WGS sequence"/>
</dbReference>
<proteinExistence type="predicted"/>
<comment type="caution">
    <text evidence="1">The sequence shown here is derived from an EMBL/GenBank/DDBJ whole genome shotgun (WGS) entry which is preliminary data.</text>
</comment>
<reference evidence="1 2" key="1">
    <citation type="submission" date="2021-03" db="EMBL/GenBank/DDBJ databases">
        <title>Sequencing the genomes of 1000 actinobacteria strains.</title>
        <authorList>
            <person name="Klenk H.-P."/>
        </authorList>
    </citation>
    <scope>NUCLEOTIDE SEQUENCE [LARGE SCALE GENOMIC DNA]</scope>
    <source>
        <strain evidence="1 2">DSM 12936</strain>
    </source>
</reference>
<dbReference type="EMBL" id="JAGIOB010000001">
    <property type="protein sequence ID" value="MBP2418916.1"/>
    <property type="molecule type" value="Genomic_DNA"/>
</dbReference>
<dbReference type="RefSeq" id="WP_210058840.1">
    <property type="nucleotide sequence ID" value="NZ_BAAAMH010000011.1"/>
</dbReference>
<evidence type="ECO:0000313" key="2">
    <source>
        <dbReference type="Proteomes" id="UP000758168"/>
    </source>
</evidence>
<organism evidence="1 2">
    <name type="scientific">Microlunatus capsulatus</name>
    <dbReference type="NCBI Taxonomy" id="99117"/>
    <lineage>
        <taxon>Bacteria</taxon>
        <taxon>Bacillati</taxon>
        <taxon>Actinomycetota</taxon>
        <taxon>Actinomycetes</taxon>
        <taxon>Propionibacteriales</taxon>
        <taxon>Propionibacteriaceae</taxon>
        <taxon>Microlunatus</taxon>
    </lineage>
</organism>
<gene>
    <name evidence="1" type="ORF">JOF54_003838</name>
</gene>
<accession>A0ABS4ZD05</accession>
<keyword evidence="2" id="KW-1185">Reference proteome</keyword>
<name>A0ABS4ZD05_9ACTN</name>
<sequence length="223" mass="23696">MALMILLTAAGCPAGALDEALKAAKAVERSSSTREVDDGSRALRDLNPAKLDPAQRQVRQQQLAVVDGVLERAAGAEVQSGAAAADLQIPTLADETAALVTPPDSRPDFLADVRAETREQIKSAACDTLLNAAAPEQTPDPSGEGAAKYATQAIEHLQVTWALPGSLQQVHGWARWTQGVVEDAQQVQAAVEANPQTYVNYATKPPVLRGTIAYARYCYARPR</sequence>
<evidence type="ECO:0008006" key="3">
    <source>
        <dbReference type="Google" id="ProtNLM"/>
    </source>
</evidence>
<protein>
    <recommendedName>
        <fullName evidence="3">Lipoprotein</fullName>
    </recommendedName>
</protein>
<evidence type="ECO:0000313" key="1">
    <source>
        <dbReference type="EMBL" id="MBP2418916.1"/>
    </source>
</evidence>